<dbReference type="FunFam" id="3.30.160.60:FF:000145">
    <property type="entry name" value="Zinc finger protein 574"/>
    <property type="match status" value="1"/>
</dbReference>
<dbReference type="Gene3D" id="3.30.160.60">
    <property type="entry name" value="Classic Zinc Finger"/>
    <property type="match status" value="2"/>
</dbReference>
<dbReference type="PROSITE" id="PS00028">
    <property type="entry name" value="ZINC_FINGER_C2H2_1"/>
    <property type="match status" value="1"/>
</dbReference>
<feature type="domain" description="C2H2-type" evidence="12">
    <location>
        <begin position="28"/>
        <end position="48"/>
    </location>
</feature>
<dbReference type="PANTHER" id="PTHR24394:SF29">
    <property type="entry name" value="MYONEURIN"/>
    <property type="match status" value="1"/>
</dbReference>
<organism evidence="13 14">
    <name type="scientific">Operophtera brumata</name>
    <name type="common">Winter moth</name>
    <name type="synonym">Phalaena brumata</name>
    <dbReference type="NCBI Taxonomy" id="104452"/>
    <lineage>
        <taxon>Eukaryota</taxon>
        <taxon>Metazoa</taxon>
        <taxon>Ecdysozoa</taxon>
        <taxon>Arthropoda</taxon>
        <taxon>Hexapoda</taxon>
        <taxon>Insecta</taxon>
        <taxon>Pterygota</taxon>
        <taxon>Neoptera</taxon>
        <taxon>Endopterygota</taxon>
        <taxon>Lepidoptera</taxon>
        <taxon>Glossata</taxon>
        <taxon>Ditrysia</taxon>
        <taxon>Geometroidea</taxon>
        <taxon>Geometridae</taxon>
        <taxon>Larentiinae</taxon>
        <taxon>Operophtera</taxon>
    </lineage>
</organism>
<protein>
    <submittedName>
        <fullName evidence="13">Zinc finger protein 39</fullName>
    </submittedName>
</protein>
<evidence type="ECO:0000256" key="11">
    <source>
        <dbReference type="PROSITE-ProRule" id="PRU00042"/>
    </source>
</evidence>
<dbReference type="PANTHER" id="PTHR24394">
    <property type="entry name" value="ZINC FINGER PROTEIN"/>
    <property type="match status" value="1"/>
</dbReference>
<evidence type="ECO:0000313" key="13">
    <source>
        <dbReference type="EMBL" id="KOB66848.1"/>
    </source>
</evidence>
<dbReference type="InterPro" id="IPR013087">
    <property type="entry name" value="Znf_C2H2_type"/>
</dbReference>
<gene>
    <name evidence="13" type="ORF">OBRU01_20674</name>
</gene>
<keyword evidence="10" id="KW-0539">Nucleus</keyword>
<comment type="caution">
    <text evidence="13">The sequence shown here is derived from an EMBL/GenBank/DDBJ whole genome shotgun (WGS) entry which is preliminary data.</text>
</comment>
<name>A0A0L7KUB4_OPEBR</name>
<sequence length="89" mass="10275">MCHHCGKGFPTKVQLESHIRTHTGERPFICEYCPTTFSQQSNLYKHNRQPEPIPAMNQAPAVSVVLHYSAETSRRSYELLKIPDPDKFF</sequence>
<evidence type="ECO:0000259" key="12">
    <source>
        <dbReference type="PROSITE" id="PS50157"/>
    </source>
</evidence>
<evidence type="ECO:0000313" key="14">
    <source>
        <dbReference type="Proteomes" id="UP000037510"/>
    </source>
</evidence>
<dbReference type="InterPro" id="IPR036236">
    <property type="entry name" value="Znf_C2H2_sf"/>
</dbReference>
<dbReference type="SUPFAM" id="SSF57667">
    <property type="entry name" value="beta-beta-alpha zinc fingers"/>
    <property type="match status" value="1"/>
</dbReference>
<keyword evidence="6" id="KW-0862">Zinc</keyword>
<dbReference type="GO" id="GO:0005634">
    <property type="term" value="C:nucleus"/>
    <property type="evidence" value="ECO:0007669"/>
    <property type="project" value="UniProtKB-SubCell"/>
</dbReference>
<evidence type="ECO:0000256" key="8">
    <source>
        <dbReference type="ARBA" id="ARBA00023125"/>
    </source>
</evidence>
<keyword evidence="14" id="KW-1185">Reference proteome</keyword>
<evidence type="ECO:0000256" key="6">
    <source>
        <dbReference type="ARBA" id="ARBA00022833"/>
    </source>
</evidence>
<reference evidence="13 14" key="1">
    <citation type="journal article" date="2015" name="Genome Biol. Evol.">
        <title>The genome of winter moth (Operophtera brumata) provides a genomic perspective on sexual dimorphism and phenology.</title>
        <authorList>
            <person name="Derks M.F."/>
            <person name="Smit S."/>
            <person name="Salis L."/>
            <person name="Schijlen E."/>
            <person name="Bossers A."/>
            <person name="Mateman C."/>
            <person name="Pijl A.S."/>
            <person name="de Ridder D."/>
            <person name="Groenen M.A."/>
            <person name="Visser M.E."/>
            <person name="Megens H.J."/>
        </authorList>
    </citation>
    <scope>NUCLEOTIDE SEQUENCE [LARGE SCALE GENOMIC DNA]</scope>
    <source>
        <strain evidence="13">WM2013NL</strain>
        <tissue evidence="13">Head and thorax</tissue>
    </source>
</reference>
<dbReference type="Pfam" id="PF00096">
    <property type="entry name" value="zf-C2H2"/>
    <property type="match status" value="2"/>
</dbReference>
<evidence type="ECO:0000256" key="10">
    <source>
        <dbReference type="ARBA" id="ARBA00023242"/>
    </source>
</evidence>
<evidence type="ECO:0000256" key="5">
    <source>
        <dbReference type="ARBA" id="ARBA00022771"/>
    </source>
</evidence>
<evidence type="ECO:0000256" key="7">
    <source>
        <dbReference type="ARBA" id="ARBA00023015"/>
    </source>
</evidence>
<dbReference type="EMBL" id="JTDY01005596">
    <property type="protein sequence ID" value="KOB66848.1"/>
    <property type="molecule type" value="Genomic_DNA"/>
</dbReference>
<keyword evidence="3" id="KW-0479">Metal-binding</keyword>
<dbReference type="FunFam" id="3.30.160.60:FF:000097">
    <property type="entry name" value="Zinc finger protein"/>
    <property type="match status" value="1"/>
</dbReference>
<comment type="subcellular location">
    <subcellularLocation>
        <location evidence="2">Nucleus</location>
    </subcellularLocation>
</comment>
<keyword evidence="9" id="KW-0804">Transcription</keyword>
<keyword evidence="4" id="KW-0677">Repeat</keyword>
<keyword evidence="5 11" id="KW-0863">Zinc-finger</keyword>
<dbReference type="GO" id="GO:0003677">
    <property type="term" value="F:DNA binding"/>
    <property type="evidence" value="ECO:0007669"/>
    <property type="project" value="UniProtKB-KW"/>
</dbReference>
<keyword evidence="8" id="KW-0238">DNA-binding</keyword>
<comment type="function">
    <text evidence="1">May be involved in transcriptional regulation.</text>
</comment>
<evidence type="ECO:0000256" key="1">
    <source>
        <dbReference type="ARBA" id="ARBA00003767"/>
    </source>
</evidence>
<feature type="domain" description="C2H2-type" evidence="12">
    <location>
        <begin position="1"/>
        <end position="27"/>
    </location>
</feature>
<accession>A0A0L7KUB4</accession>
<dbReference type="STRING" id="104452.A0A0L7KUB4"/>
<dbReference type="AlphaFoldDB" id="A0A0L7KUB4"/>
<dbReference type="GO" id="GO:0008270">
    <property type="term" value="F:zinc ion binding"/>
    <property type="evidence" value="ECO:0007669"/>
    <property type="project" value="UniProtKB-KW"/>
</dbReference>
<proteinExistence type="predicted"/>
<keyword evidence="7" id="KW-0805">Transcription regulation</keyword>
<evidence type="ECO:0000256" key="3">
    <source>
        <dbReference type="ARBA" id="ARBA00022723"/>
    </source>
</evidence>
<dbReference type="Proteomes" id="UP000037510">
    <property type="component" value="Unassembled WGS sequence"/>
</dbReference>
<evidence type="ECO:0000256" key="4">
    <source>
        <dbReference type="ARBA" id="ARBA00022737"/>
    </source>
</evidence>
<dbReference type="PROSITE" id="PS50157">
    <property type="entry name" value="ZINC_FINGER_C2H2_2"/>
    <property type="match status" value="2"/>
</dbReference>
<dbReference type="SMART" id="SM00355">
    <property type="entry name" value="ZnF_C2H2"/>
    <property type="match status" value="2"/>
</dbReference>
<evidence type="ECO:0000256" key="9">
    <source>
        <dbReference type="ARBA" id="ARBA00023163"/>
    </source>
</evidence>
<evidence type="ECO:0000256" key="2">
    <source>
        <dbReference type="ARBA" id="ARBA00004123"/>
    </source>
</evidence>